<dbReference type="RefSeq" id="WP_177159486.1">
    <property type="nucleotide sequence ID" value="NZ_FOGF01000004.1"/>
</dbReference>
<dbReference type="Proteomes" id="UP000198556">
    <property type="component" value="Unassembled WGS sequence"/>
</dbReference>
<accession>A0A1H9HZC8</accession>
<sequence>ITPEPEQPTEEGKIDFPDTVNIITGINNWVNKAKESTPESVTPDTGGNVTPEKTVDETK</sequence>
<feature type="compositionally biased region" description="Polar residues" evidence="1">
    <location>
        <begin position="38"/>
        <end position="48"/>
    </location>
</feature>
<feature type="region of interest" description="Disordered" evidence="1">
    <location>
        <begin position="33"/>
        <end position="59"/>
    </location>
</feature>
<protein>
    <submittedName>
        <fullName evidence="2">Uncharacterized protein</fullName>
    </submittedName>
</protein>
<evidence type="ECO:0000256" key="1">
    <source>
        <dbReference type="SAM" id="MobiDB-lite"/>
    </source>
</evidence>
<organism evidence="2 3">
    <name type="scientific">Granulicatella balaenopterae</name>
    <dbReference type="NCBI Taxonomy" id="137733"/>
    <lineage>
        <taxon>Bacteria</taxon>
        <taxon>Bacillati</taxon>
        <taxon>Bacillota</taxon>
        <taxon>Bacilli</taxon>
        <taxon>Lactobacillales</taxon>
        <taxon>Carnobacteriaceae</taxon>
        <taxon>Granulicatella</taxon>
    </lineage>
</organism>
<dbReference type="STRING" id="137733.SAMN05421767_1045"/>
<proteinExistence type="predicted"/>
<gene>
    <name evidence="2" type="ORF">SAMN05421767_1045</name>
</gene>
<reference evidence="2 3" key="1">
    <citation type="submission" date="2016-10" db="EMBL/GenBank/DDBJ databases">
        <authorList>
            <person name="de Groot N.N."/>
        </authorList>
    </citation>
    <scope>NUCLEOTIDE SEQUENCE [LARGE SCALE GENOMIC DNA]</scope>
    <source>
        <strain evidence="2 3">DSM 15827</strain>
    </source>
</reference>
<feature type="non-terminal residue" evidence="2">
    <location>
        <position position="1"/>
    </location>
</feature>
<dbReference type="EMBL" id="FOGF01000004">
    <property type="protein sequence ID" value="SEQ67688.1"/>
    <property type="molecule type" value="Genomic_DNA"/>
</dbReference>
<evidence type="ECO:0000313" key="2">
    <source>
        <dbReference type="EMBL" id="SEQ67688.1"/>
    </source>
</evidence>
<evidence type="ECO:0000313" key="3">
    <source>
        <dbReference type="Proteomes" id="UP000198556"/>
    </source>
</evidence>
<keyword evidence="3" id="KW-1185">Reference proteome</keyword>
<name>A0A1H9HZC8_9LACT</name>
<dbReference type="AlphaFoldDB" id="A0A1H9HZC8"/>